<dbReference type="InterPro" id="IPR007314">
    <property type="entry name" value="Cofac_haem-bd_dom"/>
</dbReference>
<sequence>MQNTILSWGALLALVAVLGFAPAKKAYQLFDKTGKKTTYAQMLAELKDADVVLFGEIHNNPISHWLQLEVTQDLYAAEKEKLVLGAEMFEADNQELMNEYLQGIISRKHFEKEAKVWNNHATDYRPLVSFAQKNKLHFVATNIPRRYASVVSKKGFEGLDKLSKTAKKWVAPLPIKVDLSLPGYANMVKMMGGAHGRSMGGMSPQNFARAQAIKDATMAHFILKNRKKKQTFLHFHGTYHSNNFEGIGWYLKQKQKKLKVVTIATVSQAEVGSLSAKNKNLADYIIAVPSSMTKTY</sequence>
<dbReference type="eggNOG" id="COG3016">
    <property type="taxonomic scope" value="Bacteria"/>
</dbReference>
<dbReference type="AlphaFoldDB" id="A1ZKJ6"/>
<reference evidence="2 3" key="1">
    <citation type="submission" date="2007-01" db="EMBL/GenBank/DDBJ databases">
        <authorList>
            <person name="Haygood M."/>
            <person name="Podell S."/>
            <person name="Anderson C."/>
            <person name="Hopkinson B."/>
            <person name="Roe K."/>
            <person name="Barbeau K."/>
            <person name="Gaasterland T."/>
            <person name="Ferriera S."/>
            <person name="Johnson J."/>
            <person name="Kravitz S."/>
            <person name="Beeson K."/>
            <person name="Sutton G."/>
            <person name="Rogers Y.-H."/>
            <person name="Friedman R."/>
            <person name="Frazier M."/>
            <person name="Venter J.C."/>
        </authorList>
    </citation>
    <scope>NUCLEOTIDE SEQUENCE [LARGE SCALE GENOMIC DNA]</scope>
    <source>
        <strain evidence="2 3">ATCC 23134</strain>
    </source>
</reference>
<dbReference type="Pfam" id="PF04187">
    <property type="entry name" value="Cofac_haem_bdg"/>
    <property type="match status" value="1"/>
</dbReference>
<dbReference type="CDD" id="cd14727">
    <property type="entry name" value="ChanN-like"/>
    <property type="match status" value="1"/>
</dbReference>
<feature type="domain" description="Haem-binding uptake Tiki superfamily ChaN" evidence="1">
    <location>
        <begin position="42"/>
        <end position="251"/>
    </location>
</feature>
<dbReference type="Gene3D" id="3.40.50.11550">
    <property type="match status" value="2"/>
</dbReference>
<evidence type="ECO:0000313" key="3">
    <source>
        <dbReference type="Proteomes" id="UP000004095"/>
    </source>
</evidence>
<keyword evidence="3" id="KW-1185">Reference proteome</keyword>
<dbReference type="RefSeq" id="WP_002696872.1">
    <property type="nucleotide sequence ID" value="NZ_AAWS01000012.1"/>
</dbReference>
<accession>A1ZKJ6</accession>
<dbReference type="SUPFAM" id="SSF159501">
    <property type="entry name" value="EreA/ChaN-like"/>
    <property type="match status" value="1"/>
</dbReference>
<dbReference type="EMBL" id="AAWS01000012">
    <property type="protein sequence ID" value="EAY29222.1"/>
    <property type="molecule type" value="Genomic_DNA"/>
</dbReference>
<gene>
    <name evidence="2" type="ORF">M23134_02413</name>
</gene>
<evidence type="ECO:0000259" key="1">
    <source>
        <dbReference type="Pfam" id="PF04187"/>
    </source>
</evidence>
<name>A1ZKJ6_MICM2</name>
<evidence type="ECO:0000313" key="2">
    <source>
        <dbReference type="EMBL" id="EAY29222.1"/>
    </source>
</evidence>
<comment type="caution">
    <text evidence="2">The sequence shown here is derived from an EMBL/GenBank/DDBJ whole genome shotgun (WGS) entry which is preliminary data.</text>
</comment>
<dbReference type="Proteomes" id="UP000004095">
    <property type="component" value="Unassembled WGS sequence"/>
</dbReference>
<protein>
    <recommendedName>
        <fullName evidence="1">Haem-binding uptake Tiki superfamily ChaN domain-containing protein</fullName>
    </recommendedName>
</protein>
<dbReference type="OrthoDB" id="1680202at2"/>
<organism evidence="2 3">
    <name type="scientific">Microscilla marina ATCC 23134</name>
    <dbReference type="NCBI Taxonomy" id="313606"/>
    <lineage>
        <taxon>Bacteria</taxon>
        <taxon>Pseudomonadati</taxon>
        <taxon>Bacteroidota</taxon>
        <taxon>Cytophagia</taxon>
        <taxon>Cytophagales</taxon>
        <taxon>Microscillaceae</taxon>
        <taxon>Microscilla</taxon>
    </lineage>
</organism>
<proteinExistence type="predicted"/>